<protein>
    <submittedName>
        <fullName evidence="2">Uncharacterized protein</fullName>
    </submittedName>
</protein>
<feature type="non-terminal residue" evidence="2">
    <location>
        <position position="126"/>
    </location>
</feature>
<gene>
    <name evidence="2" type="ORF">PLOB_00008348</name>
    <name evidence="3" type="ORF">PLOB_00008660</name>
</gene>
<sequence length="126" mass="13120">MSKRRRHPSGARRRKPGVGRQRGGIAPLLALAVPALVAAGKAAALGGVSAAASYGTKKVLDIARRGTRAIGSGEDFEDASDEEDNLAVGPVHQLISKIAKISQKGIKRPATPKNPDIKQSPITPDI</sequence>
<evidence type="ECO:0000313" key="3">
    <source>
        <dbReference type="EMBL" id="CAH3167409.1"/>
    </source>
</evidence>
<dbReference type="Proteomes" id="UP001159405">
    <property type="component" value="Unassembled WGS sequence"/>
</dbReference>
<comment type="caution">
    <text evidence="2">The sequence shown here is derived from an EMBL/GenBank/DDBJ whole genome shotgun (WGS) entry which is preliminary data.</text>
</comment>
<feature type="region of interest" description="Disordered" evidence="1">
    <location>
        <begin position="102"/>
        <end position="126"/>
    </location>
</feature>
<organism evidence="2 4">
    <name type="scientific">Porites lobata</name>
    <dbReference type="NCBI Taxonomy" id="104759"/>
    <lineage>
        <taxon>Eukaryota</taxon>
        <taxon>Metazoa</taxon>
        <taxon>Cnidaria</taxon>
        <taxon>Anthozoa</taxon>
        <taxon>Hexacorallia</taxon>
        <taxon>Scleractinia</taxon>
        <taxon>Fungiina</taxon>
        <taxon>Poritidae</taxon>
        <taxon>Porites</taxon>
    </lineage>
</organism>
<name>A0ABN8NBE8_9CNID</name>
<feature type="region of interest" description="Disordered" evidence="1">
    <location>
        <begin position="1"/>
        <end position="23"/>
    </location>
</feature>
<accession>A0ABN8NBE8</accession>
<proteinExistence type="predicted"/>
<evidence type="ECO:0000313" key="2">
    <source>
        <dbReference type="EMBL" id="CAH3046078.1"/>
    </source>
</evidence>
<feature type="compositionally biased region" description="Basic residues" evidence="1">
    <location>
        <begin position="1"/>
        <end position="17"/>
    </location>
</feature>
<keyword evidence="4" id="KW-1185">Reference proteome</keyword>
<dbReference type="EMBL" id="CALNXK010000140">
    <property type="protein sequence ID" value="CAH3167409.1"/>
    <property type="molecule type" value="Genomic_DNA"/>
</dbReference>
<evidence type="ECO:0000256" key="1">
    <source>
        <dbReference type="SAM" id="MobiDB-lite"/>
    </source>
</evidence>
<reference evidence="2 4" key="1">
    <citation type="submission" date="2022-05" db="EMBL/GenBank/DDBJ databases">
        <authorList>
            <consortium name="Genoscope - CEA"/>
            <person name="William W."/>
        </authorList>
    </citation>
    <scope>NUCLEOTIDE SEQUENCE [LARGE SCALE GENOMIC DNA]</scope>
</reference>
<dbReference type="EMBL" id="CALNXK010000014">
    <property type="protein sequence ID" value="CAH3046078.1"/>
    <property type="molecule type" value="Genomic_DNA"/>
</dbReference>
<evidence type="ECO:0000313" key="4">
    <source>
        <dbReference type="Proteomes" id="UP001159405"/>
    </source>
</evidence>